<dbReference type="Pfam" id="PF14608">
    <property type="entry name" value="zf-CCCH_2"/>
    <property type="match status" value="2"/>
</dbReference>
<gene>
    <name evidence="7" type="ORF">BT96DRAFT_992853</name>
</gene>
<feature type="domain" description="C3H1-type" evidence="6">
    <location>
        <begin position="378"/>
        <end position="405"/>
    </location>
</feature>
<dbReference type="PROSITE" id="PS50297">
    <property type="entry name" value="ANK_REP_REGION"/>
    <property type="match status" value="1"/>
</dbReference>
<evidence type="ECO:0000256" key="5">
    <source>
        <dbReference type="SAM" id="MobiDB-lite"/>
    </source>
</evidence>
<keyword evidence="2 3" id="KW-0040">ANK repeat</keyword>
<feature type="zinc finger region" description="C3H1-type" evidence="4">
    <location>
        <begin position="378"/>
        <end position="405"/>
    </location>
</feature>
<feature type="region of interest" description="Disordered" evidence="5">
    <location>
        <begin position="313"/>
        <end position="567"/>
    </location>
</feature>
<feature type="repeat" description="ANK" evidence="3">
    <location>
        <begin position="35"/>
        <end position="67"/>
    </location>
</feature>
<evidence type="ECO:0000313" key="8">
    <source>
        <dbReference type="Proteomes" id="UP000799118"/>
    </source>
</evidence>
<sequence>MVSALWKASSEGRLEDVHEILKTATGVDVNVKDHTGVTPLILAVQNGHIEVVQVLLAHGADPFSASSQGPPHSYTQDPNILEILNAAHANSMSAAPPNENGFYPEANGDAYPPPPPAPYPFYPAYNPSPPEGPVYYPQPHAEGQPMTAPGPGNLPPPEIARLIPCRYYPACRYGTSCYFAHPQGPYLSGPLPPPAQYPAPYDPMNANYPPNYYPMPPPSFQPPPPPNGMNPLLSPTNGPPPSEMVPPPQPFSPNGPPPASYAAVSPVGSPSPYPQPGPLPMTTSPLPPVYHQPLTTSAATLPPAMYNGTSPPAPFTVQTNGVPQYPPVPLPLSYPDDVTESPPLNPQPDAYTPSGPPGPPRETAGHIRRGSMRRGSFGSRKPPCIFYPAGRCKNGDDCRFPHVLPADFPPQHGSPFAGRGGAPRASRGHFNNGSNANGLDTKMAALSVRDTRPQNGHAPEKPELRAGNRPQGFKNGPNGSNNHRRPPPPMKQQRVPNADEFPVLGNLASPSAKSSSANGYFPSHNGPTAAQILQAPAPPRKDAFPMANGTHTSSESGSVKDFEANVGPQPSLAATQKLPISFATIAANGSAEMASEVSVSA</sequence>
<feature type="domain" description="C3H1-type" evidence="6">
    <location>
        <begin position="159"/>
        <end position="184"/>
    </location>
</feature>
<reference evidence="7" key="1">
    <citation type="journal article" date="2019" name="Environ. Microbiol.">
        <title>Fungal ecological strategies reflected in gene transcription - a case study of two litter decomposers.</title>
        <authorList>
            <person name="Barbi F."/>
            <person name="Kohler A."/>
            <person name="Barry K."/>
            <person name="Baskaran P."/>
            <person name="Daum C."/>
            <person name="Fauchery L."/>
            <person name="Ihrmark K."/>
            <person name="Kuo A."/>
            <person name="LaButti K."/>
            <person name="Lipzen A."/>
            <person name="Morin E."/>
            <person name="Grigoriev I.V."/>
            <person name="Henrissat B."/>
            <person name="Lindahl B."/>
            <person name="Martin F."/>
        </authorList>
    </citation>
    <scope>NUCLEOTIDE SEQUENCE</scope>
    <source>
        <strain evidence="7">JB14</strain>
    </source>
</reference>
<evidence type="ECO:0000313" key="7">
    <source>
        <dbReference type="EMBL" id="KAE9400538.1"/>
    </source>
</evidence>
<dbReference type="Proteomes" id="UP000799118">
    <property type="component" value="Unassembled WGS sequence"/>
</dbReference>
<dbReference type="OrthoDB" id="20872at2759"/>
<keyword evidence="8" id="KW-1185">Reference proteome</keyword>
<name>A0A6A4HTA6_9AGAR</name>
<dbReference type="Gene3D" id="1.25.40.20">
    <property type="entry name" value="Ankyrin repeat-containing domain"/>
    <property type="match status" value="1"/>
</dbReference>
<feature type="compositionally biased region" description="Pro residues" evidence="5">
    <location>
        <begin position="217"/>
        <end position="228"/>
    </location>
</feature>
<feature type="zinc finger region" description="C3H1-type" evidence="4">
    <location>
        <begin position="159"/>
        <end position="184"/>
    </location>
</feature>
<dbReference type="InterPro" id="IPR036770">
    <property type="entry name" value="Ankyrin_rpt-contain_sf"/>
</dbReference>
<keyword evidence="4" id="KW-0863">Zinc-finger</keyword>
<dbReference type="SMART" id="SM00248">
    <property type="entry name" value="ANK"/>
    <property type="match status" value="1"/>
</dbReference>
<dbReference type="PROSITE" id="PS50088">
    <property type="entry name" value="ANK_REPEAT"/>
    <property type="match status" value="1"/>
</dbReference>
<evidence type="ECO:0000256" key="1">
    <source>
        <dbReference type="ARBA" id="ARBA00022737"/>
    </source>
</evidence>
<dbReference type="PANTHER" id="PTHR24171">
    <property type="entry name" value="ANKYRIN REPEAT DOMAIN-CONTAINING PROTEIN 39-RELATED"/>
    <property type="match status" value="1"/>
</dbReference>
<keyword evidence="1" id="KW-0677">Repeat</keyword>
<accession>A0A6A4HTA6</accession>
<keyword evidence="4" id="KW-0479">Metal-binding</keyword>
<evidence type="ECO:0000259" key="6">
    <source>
        <dbReference type="PROSITE" id="PS50103"/>
    </source>
</evidence>
<dbReference type="SMART" id="SM00356">
    <property type="entry name" value="ZnF_C3H1"/>
    <property type="match status" value="2"/>
</dbReference>
<feature type="region of interest" description="Disordered" evidence="5">
    <location>
        <begin position="217"/>
        <end position="284"/>
    </location>
</feature>
<feature type="compositionally biased region" description="Polar residues" evidence="5">
    <location>
        <begin position="508"/>
        <end position="518"/>
    </location>
</feature>
<dbReference type="SUPFAM" id="SSF48403">
    <property type="entry name" value="Ankyrin repeat"/>
    <property type="match status" value="1"/>
</dbReference>
<dbReference type="Pfam" id="PF12796">
    <property type="entry name" value="Ank_2"/>
    <property type="match status" value="1"/>
</dbReference>
<feature type="compositionally biased region" description="Pro residues" evidence="5">
    <location>
        <begin position="269"/>
        <end position="284"/>
    </location>
</feature>
<organism evidence="7 8">
    <name type="scientific">Gymnopus androsaceus JB14</name>
    <dbReference type="NCBI Taxonomy" id="1447944"/>
    <lineage>
        <taxon>Eukaryota</taxon>
        <taxon>Fungi</taxon>
        <taxon>Dikarya</taxon>
        <taxon>Basidiomycota</taxon>
        <taxon>Agaricomycotina</taxon>
        <taxon>Agaricomycetes</taxon>
        <taxon>Agaricomycetidae</taxon>
        <taxon>Agaricales</taxon>
        <taxon>Marasmiineae</taxon>
        <taxon>Omphalotaceae</taxon>
        <taxon>Gymnopus</taxon>
    </lineage>
</organism>
<feature type="compositionally biased region" description="Low complexity" evidence="5">
    <location>
        <begin position="413"/>
        <end position="425"/>
    </location>
</feature>
<dbReference type="GO" id="GO:0008270">
    <property type="term" value="F:zinc ion binding"/>
    <property type="evidence" value="ECO:0007669"/>
    <property type="project" value="UniProtKB-KW"/>
</dbReference>
<dbReference type="InterPro" id="IPR000571">
    <property type="entry name" value="Znf_CCCH"/>
</dbReference>
<proteinExistence type="predicted"/>
<dbReference type="GO" id="GO:0010468">
    <property type="term" value="P:regulation of gene expression"/>
    <property type="evidence" value="ECO:0007669"/>
    <property type="project" value="UniProtKB-ARBA"/>
</dbReference>
<dbReference type="AlphaFoldDB" id="A0A6A4HTA6"/>
<dbReference type="PROSITE" id="PS50103">
    <property type="entry name" value="ZF_C3H1"/>
    <property type="match status" value="2"/>
</dbReference>
<feature type="compositionally biased region" description="Polar residues" evidence="5">
    <location>
        <begin position="429"/>
        <end position="438"/>
    </location>
</feature>
<evidence type="ECO:0000256" key="2">
    <source>
        <dbReference type="ARBA" id="ARBA00023043"/>
    </source>
</evidence>
<dbReference type="PRINTS" id="PR01217">
    <property type="entry name" value="PRICHEXTENSN"/>
</dbReference>
<evidence type="ECO:0000256" key="4">
    <source>
        <dbReference type="PROSITE-ProRule" id="PRU00723"/>
    </source>
</evidence>
<protein>
    <recommendedName>
        <fullName evidence="6">C3H1-type domain-containing protein</fullName>
    </recommendedName>
</protein>
<dbReference type="InterPro" id="IPR002110">
    <property type="entry name" value="Ankyrin_rpt"/>
</dbReference>
<feature type="compositionally biased region" description="Pro residues" evidence="5">
    <location>
        <begin position="237"/>
        <end position="259"/>
    </location>
</feature>
<evidence type="ECO:0000256" key="3">
    <source>
        <dbReference type="PROSITE-ProRule" id="PRU00023"/>
    </source>
</evidence>
<dbReference type="EMBL" id="ML769455">
    <property type="protein sequence ID" value="KAE9400538.1"/>
    <property type="molecule type" value="Genomic_DNA"/>
</dbReference>
<keyword evidence="4" id="KW-0862">Zinc</keyword>